<gene>
    <name evidence="2" type="ORF">C1SCF055_LOCUS38400</name>
</gene>
<dbReference type="OrthoDB" id="447793at2759"/>
<keyword evidence="1" id="KW-0472">Membrane</keyword>
<reference evidence="2" key="1">
    <citation type="submission" date="2022-10" db="EMBL/GenBank/DDBJ databases">
        <authorList>
            <person name="Chen Y."/>
            <person name="Dougan E. K."/>
            <person name="Chan C."/>
            <person name="Rhodes N."/>
            <person name="Thang M."/>
        </authorList>
    </citation>
    <scope>NUCLEOTIDE SEQUENCE</scope>
</reference>
<sequence length="338" mass="37772">MFAHAASKQSRLRAQYFAWHRQRSQRNWANKTCGGWHVFCNRWNEAIGRRPLAMVVFFNATNTLTWVTTLAALSRCIAQSHLQIAPDFAVGWLVMRSTVKLRQPLNLALAAGLSKLAPSLSMLKVSPLLTAFATDTDTRNMATSAWAKIFRCRLLGVRGRSILRRSLQDGARLFRWAEGPIDRCGLAFFLSCKFTNICILCATTAASMRGLDLSSFCDFGHFQKVPMHFYGAVGSLRVIESLAARAWQELAEDDLGKTTETTETEMTEEVFTKNLISLATALAAAFDLAVTFYLIWHLTGPGLAHPWMSGQPAAPLEPGEQKRSRSNCFLTRFLCVKR</sequence>
<comment type="caution">
    <text evidence="2">The sequence shown here is derived from an EMBL/GenBank/DDBJ whole genome shotgun (WGS) entry which is preliminary data.</text>
</comment>
<proteinExistence type="predicted"/>
<keyword evidence="1" id="KW-1133">Transmembrane helix</keyword>
<protein>
    <submittedName>
        <fullName evidence="2">Uncharacterized protein</fullName>
    </submittedName>
</protein>
<dbReference type="AlphaFoldDB" id="A0A9P1DNF9"/>
<keyword evidence="4" id="KW-1185">Reference proteome</keyword>
<name>A0A9P1DNF9_9DINO</name>
<dbReference type="EMBL" id="CAMXCT010005857">
    <property type="protein sequence ID" value="CAI4013430.1"/>
    <property type="molecule type" value="Genomic_DNA"/>
</dbReference>
<accession>A0A9P1DNF9</accession>
<feature type="transmembrane region" description="Helical" evidence="1">
    <location>
        <begin position="275"/>
        <end position="296"/>
    </location>
</feature>
<reference evidence="3" key="2">
    <citation type="submission" date="2024-04" db="EMBL/GenBank/DDBJ databases">
        <authorList>
            <person name="Chen Y."/>
            <person name="Shah S."/>
            <person name="Dougan E. K."/>
            <person name="Thang M."/>
            <person name="Chan C."/>
        </authorList>
    </citation>
    <scope>NUCLEOTIDE SEQUENCE [LARGE SCALE GENOMIC DNA]</scope>
</reference>
<evidence type="ECO:0000313" key="3">
    <source>
        <dbReference type="EMBL" id="CAL1166805.1"/>
    </source>
</evidence>
<evidence type="ECO:0000313" key="2">
    <source>
        <dbReference type="EMBL" id="CAI4013430.1"/>
    </source>
</evidence>
<dbReference type="EMBL" id="CAMXCT020005857">
    <property type="protein sequence ID" value="CAL1166805.1"/>
    <property type="molecule type" value="Genomic_DNA"/>
</dbReference>
<dbReference type="EMBL" id="CAMXCT030005857">
    <property type="protein sequence ID" value="CAL4800742.1"/>
    <property type="molecule type" value="Genomic_DNA"/>
</dbReference>
<dbReference type="Proteomes" id="UP001152797">
    <property type="component" value="Unassembled WGS sequence"/>
</dbReference>
<keyword evidence="1" id="KW-0812">Transmembrane</keyword>
<evidence type="ECO:0000256" key="1">
    <source>
        <dbReference type="SAM" id="Phobius"/>
    </source>
</evidence>
<organism evidence="2">
    <name type="scientific">Cladocopium goreaui</name>
    <dbReference type="NCBI Taxonomy" id="2562237"/>
    <lineage>
        <taxon>Eukaryota</taxon>
        <taxon>Sar</taxon>
        <taxon>Alveolata</taxon>
        <taxon>Dinophyceae</taxon>
        <taxon>Suessiales</taxon>
        <taxon>Symbiodiniaceae</taxon>
        <taxon>Cladocopium</taxon>
    </lineage>
</organism>
<evidence type="ECO:0000313" key="4">
    <source>
        <dbReference type="Proteomes" id="UP001152797"/>
    </source>
</evidence>